<dbReference type="InterPro" id="IPR035472">
    <property type="entry name" value="RpiR-like_SIS"/>
</dbReference>
<reference evidence="3" key="1">
    <citation type="journal article" date="2019" name="Int. J. Syst. Evol. Microbiol.">
        <title>The Global Catalogue of Microorganisms (GCM) 10K type strain sequencing project: providing services to taxonomists for standard genome sequencing and annotation.</title>
        <authorList>
            <consortium name="The Broad Institute Genomics Platform"/>
            <consortium name="The Broad Institute Genome Sequencing Center for Infectious Disease"/>
            <person name="Wu L."/>
            <person name="Ma J."/>
        </authorList>
    </citation>
    <scope>NUCLEOTIDE SEQUENCE [LARGE SCALE GENOMIC DNA]</scope>
    <source>
        <strain evidence="3">TISTR 1514</strain>
    </source>
</reference>
<dbReference type="RefSeq" id="WP_019617941.1">
    <property type="nucleotide sequence ID" value="NZ_JBHUNE010000003.1"/>
</dbReference>
<dbReference type="Gene3D" id="3.40.50.10490">
    <property type="entry name" value="Glucose-6-phosphate isomerase like protein, domain 1"/>
    <property type="match status" value="1"/>
</dbReference>
<dbReference type="InterPro" id="IPR047640">
    <property type="entry name" value="RpiR-like"/>
</dbReference>
<dbReference type="EMBL" id="JBHUNE010000003">
    <property type="protein sequence ID" value="MFD2757395.1"/>
    <property type="molecule type" value="Genomic_DNA"/>
</dbReference>
<name>A0ABW5UVF5_9MICO</name>
<proteinExistence type="predicted"/>
<evidence type="ECO:0000313" key="2">
    <source>
        <dbReference type="EMBL" id="MFD2757395.1"/>
    </source>
</evidence>
<dbReference type="InterPro" id="IPR046348">
    <property type="entry name" value="SIS_dom_sf"/>
</dbReference>
<gene>
    <name evidence="2" type="ORF">ACFSW7_03260</name>
</gene>
<sequence>MTDQELNRSLVSPRDRFGNRVRKNLSAATMQDRVIASDTRALADTFARLAERGSVQAAASLVLGARRRFIAGEGKSAAYALLLSTDLSATLSNIHLIEWRALTPIVALTDVRSTDVLIAFAMRRYSADVIRLGRLFHEAGGQLIIITDSDDAPLTDLADVVITVDTGSASHADSPTPVAAVAHLLSTLTSASAKGARRRLTERDRLARELALYEPDDEAAHED</sequence>
<evidence type="ECO:0000313" key="3">
    <source>
        <dbReference type="Proteomes" id="UP001597492"/>
    </source>
</evidence>
<comment type="caution">
    <text evidence="2">The sequence shown here is derived from an EMBL/GenBank/DDBJ whole genome shotgun (WGS) entry which is preliminary data.</text>
</comment>
<keyword evidence="3" id="KW-1185">Reference proteome</keyword>
<dbReference type="PROSITE" id="PS51464">
    <property type="entry name" value="SIS"/>
    <property type="match status" value="1"/>
</dbReference>
<protein>
    <submittedName>
        <fullName evidence="2">MurR/RpiR family transcriptional regulator</fullName>
    </submittedName>
</protein>
<feature type="domain" description="SIS" evidence="1">
    <location>
        <begin position="58"/>
        <end position="201"/>
    </location>
</feature>
<dbReference type="Proteomes" id="UP001597492">
    <property type="component" value="Unassembled WGS sequence"/>
</dbReference>
<dbReference type="PANTHER" id="PTHR30514">
    <property type="entry name" value="GLUCOKINASE"/>
    <property type="match status" value="1"/>
</dbReference>
<dbReference type="Pfam" id="PF01380">
    <property type="entry name" value="SIS"/>
    <property type="match status" value="1"/>
</dbReference>
<accession>A0ABW5UVF5</accession>
<dbReference type="PANTHER" id="PTHR30514:SF18">
    <property type="entry name" value="RPIR-FAMILY TRANSCRIPTIONAL REGULATOR"/>
    <property type="match status" value="1"/>
</dbReference>
<organism evidence="2 3">
    <name type="scientific">Gulosibacter faecalis</name>
    <dbReference type="NCBI Taxonomy" id="272240"/>
    <lineage>
        <taxon>Bacteria</taxon>
        <taxon>Bacillati</taxon>
        <taxon>Actinomycetota</taxon>
        <taxon>Actinomycetes</taxon>
        <taxon>Micrococcales</taxon>
        <taxon>Microbacteriaceae</taxon>
        <taxon>Gulosibacter</taxon>
    </lineage>
</organism>
<dbReference type="InterPro" id="IPR001347">
    <property type="entry name" value="SIS_dom"/>
</dbReference>
<dbReference type="CDD" id="cd05013">
    <property type="entry name" value="SIS_RpiR"/>
    <property type="match status" value="1"/>
</dbReference>
<dbReference type="SUPFAM" id="SSF53697">
    <property type="entry name" value="SIS domain"/>
    <property type="match status" value="1"/>
</dbReference>
<evidence type="ECO:0000259" key="1">
    <source>
        <dbReference type="PROSITE" id="PS51464"/>
    </source>
</evidence>